<evidence type="ECO:0000256" key="1">
    <source>
        <dbReference type="SAM" id="MobiDB-lite"/>
    </source>
</evidence>
<protein>
    <recommendedName>
        <fullName evidence="3">Reverse transcriptase domain-containing protein</fullName>
    </recommendedName>
</protein>
<name>A0A699LAA3_TANCI</name>
<evidence type="ECO:0008006" key="3">
    <source>
        <dbReference type="Google" id="ProtNLM"/>
    </source>
</evidence>
<evidence type="ECO:0000313" key="2">
    <source>
        <dbReference type="EMBL" id="GFB25973.1"/>
    </source>
</evidence>
<feature type="region of interest" description="Disordered" evidence="1">
    <location>
        <begin position="221"/>
        <end position="240"/>
    </location>
</feature>
<organism evidence="2">
    <name type="scientific">Tanacetum cinerariifolium</name>
    <name type="common">Dalmatian daisy</name>
    <name type="synonym">Chrysanthemum cinerariifolium</name>
    <dbReference type="NCBI Taxonomy" id="118510"/>
    <lineage>
        <taxon>Eukaryota</taxon>
        <taxon>Viridiplantae</taxon>
        <taxon>Streptophyta</taxon>
        <taxon>Embryophyta</taxon>
        <taxon>Tracheophyta</taxon>
        <taxon>Spermatophyta</taxon>
        <taxon>Magnoliopsida</taxon>
        <taxon>eudicotyledons</taxon>
        <taxon>Gunneridae</taxon>
        <taxon>Pentapetalae</taxon>
        <taxon>asterids</taxon>
        <taxon>campanulids</taxon>
        <taxon>Asterales</taxon>
        <taxon>Asteraceae</taxon>
        <taxon>Asteroideae</taxon>
        <taxon>Anthemideae</taxon>
        <taxon>Anthemidinae</taxon>
        <taxon>Tanacetum</taxon>
    </lineage>
</organism>
<gene>
    <name evidence="2" type="ORF">Tci_697944</name>
</gene>
<dbReference type="EMBL" id="BKCJ010587383">
    <property type="protein sequence ID" value="GFB25973.1"/>
    <property type="molecule type" value="Genomic_DNA"/>
</dbReference>
<sequence length="286" mass="31321">MSADSAVTYSSIHSEARSWSIPSEDPYEEAAQQLFEQVPHSSEYVLRDHVPVFVPEFKHHEDLVPAEDEAPASLLPPGFLSPRIRPLSPKALGAEMNDIASSLYHSLHPSGTPPLLHIPLSTPSTSRRAGIPEADTPSGNRPLLATPRPGCEVGESSAAARRPGPTMAHRDRAAVRAEIEVLRSERLNYEQESIQTREALARSEAYCRALEARVAVLETQARRHETRKGQTPPPTNPNNMTPEAVQTMIDQALLRNSGGGDGSYSSHAENPKNMHTARPCNYADFM</sequence>
<comment type="caution">
    <text evidence="2">The sequence shown here is derived from an EMBL/GenBank/DDBJ whole genome shotgun (WGS) entry which is preliminary data.</text>
</comment>
<feature type="compositionally biased region" description="Polar residues" evidence="1">
    <location>
        <begin position="1"/>
        <end position="13"/>
    </location>
</feature>
<proteinExistence type="predicted"/>
<feature type="region of interest" description="Disordered" evidence="1">
    <location>
        <begin position="120"/>
        <end position="171"/>
    </location>
</feature>
<feature type="region of interest" description="Disordered" evidence="1">
    <location>
        <begin position="1"/>
        <end position="25"/>
    </location>
</feature>
<reference evidence="2" key="1">
    <citation type="journal article" date="2019" name="Sci. Rep.">
        <title>Draft genome of Tanacetum cinerariifolium, the natural source of mosquito coil.</title>
        <authorList>
            <person name="Yamashiro T."/>
            <person name="Shiraishi A."/>
            <person name="Satake H."/>
            <person name="Nakayama K."/>
        </authorList>
    </citation>
    <scope>NUCLEOTIDE SEQUENCE</scope>
</reference>
<dbReference type="AlphaFoldDB" id="A0A699LAA3"/>
<feature type="region of interest" description="Disordered" evidence="1">
    <location>
        <begin position="255"/>
        <end position="286"/>
    </location>
</feature>
<feature type="non-terminal residue" evidence="2">
    <location>
        <position position="286"/>
    </location>
</feature>
<accession>A0A699LAA3</accession>